<gene>
    <name evidence="2" type="ORF">SPARVUS_LOCUS5270126</name>
</gene>
<sequence length="45" mass="5178">MLSLVCIAREFFFFLGECIRSVQDHQSCPGRRSGVLQPHRTIRGE</sequence>
<feature type="region of interest" description="Disordered" evidence="1">
    <location>
        <begin position="26"/>
        <end position="45"/>
    </location>
</feature>
<proteinExistence type="predicted"/>
<evidence type="ECO:0000313" key="3">
    <source>
        <dbReference type="Proteomes" id="UP001162483"/>
    </source>
</evidence>
<comment type="caution">
    <text evidence="2">The sequence shown here is derived from an EMBL/GenBank/DDBJ whole genome shotgun (WGS) entry which is preliminary data.</text>
</comment>
<keyword evidence="3" id="KW-1185">Reference proteome</keyword>
<evidence type="ECO:0000256" key="1">
    <source>
        <dbReference type="SAM" id="MobiDB-lite"/>
    </source>
</evidence>
<name>A0ABN9CMX1_9NEOB</name>
<evidence type="ECO:0000313" key="2">
    <source>
        <dbReference type="EMBL" id="CAI9560506.1"/>
    </source>
</evidence>
<protein>
    <submittedName>
        <fullName evidence="2">Uncharacterized protein</fullName>
    </submittedName>
</protein>
<dbReference type="EMBL" id="CATNWA010010745">
    <property type="protein sequence ID" value="CAI9560506.1"/>
    <property type="molecule type" value="Genomic_DNA"/>
</dbReference>
<reference evidence="2" key="1">
    <citation type="submission" date="2023-05" db="EMBL/GenBank/DDBJ databases">
        <authorList>
            <person name="Stuckert A."/>
        </authorList>
    </citation>
    <scope>NUCLEOTIDE SEQUENCE</scope>
</reference>
<dbReference type="Proteomes" id="UP001162483">
    <property type="component" value="Unassembled WGS sequence"/>
</dbReference>
<accession>A0ABN9CMX1</accession>
<organism evidence="2 3">
    <name type="scientific">Staurois parvus</name>
    <dbReference type="NCBI Taxonomy" id="386267"/>
    <lineage>
        <taxon>Eukaryota</taxon>
        <taxon>Metazoa</taxon>
        <taxon>Chordata</taxon>
        <taxon>Craniata</taxon>
        <taxon>Vertebrata</taxon>
        <taxon>Euteleostomi</taxon>
        <taxon>Amphibia</taxon>
        <taxon>Batrachia</taxon>
        <taxon>Anura</taxon>
        <taxon>Neobatrachia</taxon>
        <taxon>Ranoidea</taxon>
        <taxon>Ranidae</taxon>
        <taxon>Staurois</taxon>
    </lineage>
</organism>